<dbReference type="GO" id="GO:0005615">
    <property type="term" value="C:extracellular space"/>
    <property type="evidence" value="ECO:0007669"/>
    <property type="project" value="TreeGrafter"/>
</dbReference>
<dbReference type="InterPro" id="IPR002919">
    <property type="entry name" value="TIL_dom"/>
</dbReference>
<dbReference type="SUPFAM" id="SSF57567">
    <property type="entry name" value="Serine protease inhibitors"/>
    <property type="match status" value="1"/>
</dbReference>
<dbReference type="Pfam" id="PF01826">
    <property type="entry name" value="TIL"/>
    <property type="match status" value="1"/>
</dbReference>
<keyword evidence="2" id="KW-0964">Secreted</keyword>
<organism evidence="5 6">
    <name type="scientific">Chauna torquata</name>
    <name type="common">Southern screamer</name>
    <dbReference type="NCBI Taxonomy" id="30388"/>
    <lineage>
        <taxon>Eukaryota</taxon>
        <taxon>Metazoa</taxon>
        <taxon>Chordata</taxon>
        <taxon>Craniata</taxon>
        <taxon>Vertebrata</taxon>
        <taxon>Euteleostomi</taxon>
        <taxon>Archelosauria</taxon>
        <taxon>Archosauria</taxon>
        <taxon>Dinosauria</taxon>
        <taxon>Saurischia</taxon>
        <taxon>Theropoda</taxon>
        <taxon>Coelurosauria</taxon>
        <taxon>Aves</taxon>
        <taxon>Neognathae</taxon>
        <taxon>Galloanserae</taxon>
        <taxon>Anseriformes</taxon>
        <taxon>Anhimidae</taxon>
        <taxon>Chauna</taxon>
    </lineage>
</organism>
<evidence type="ECO:0000313" key="6">
    <source>
        <dbReference type="Proteomes" id="UP000537522"/>
    </source>
</evidence>
<dbReference type="Gene3D" id="2.10.25.10">
    <property type="entry name" value="Laminin"/>
    <property type="match status" value="1"/>
</dbReference>
<keyword evidence="3" id="KW-1015">Disulfide bond</keyword>
<dbReference type="CDD" id="cd19941">
    <property type="entry name" value="TIL"/>
    <property type="match status" value="1"/>
</dbReference>
<keyword evidence="6" id="KW-1185">Reference proteome</keyword>
<dbReference type="EMBL" id="VXAL01020936">
    <property type="protein sequence ID" value="NXK56980.1"/>
    <property type="molecule type" value="Genomic_DNA"/>
</dbReference>
<dbReference type="PANTHER" id="PTHR11339">
    <property type="entry name" value="EXTRACELLULAR MATRIX GLYCOPROTEIN RELATED"/>
    <property type="match status" value="1"/>
</dbReference>
<dbReference type="FunFam" id="2.10.25.10:FF:000055">
    <property type="entry name" value="alpha-tectorin isoform X1"/>
    <property type="match status" value="1"/>
</dbReference>
<proteinExistence type="predicted"/>
<feature type="domain" description="TIL" evidence="4">
    <location>
        <begin position="21"/>
        <end position="77"/>
    </location>
</feature>
<feature type="non-terminal residue" evidence="5">
    <location>
        <position position="1"/>
    </location>
</feature>
<dbReference type="InterPro" id="IPR036084">
    <property type="entry name" value="Ser_inhib-like_sf"/>
</dbReference>
<comment type="caution">
    <text evidence="5">The sequence shown here is derived from an EMBL/GenBank/DDBJ whole genome shotgun (WGS) entry which is preliminary data.</text>
</comment>
<name>A0A7L0KL00_CHATO</name>
<sequence>GQGRAAAAGHCTASVPAGAQCGGGQVYQECSSPCGRTCADLRLDGAGSCPGLDGLCVSGCNCPEGLVLDDSEQCVPP</sequence>
<reference evidence="5 6" key="1">
    <citation type="submission" date="2019-09" db="EMBL/GenBank/DDBJ databases">
        <title>Bird 10,000 Genomes (B10K) Project - Family phase.</title>
        <authorList>
            <person name="Zhang G."/>
        </authorList>
    </citation>
    <scope>NUCLEOTIDE SEQUENCE [LARGE SCALE GENOMIC DNA]</scope>
    <source>
        <strain evidence="5">B10K-DU-011-36</strain>
        <tissue evidence="5">Muscle</tissue>
    </source>
</reference>
<evidence type="ECO:0000256" key="3">
    <source>
        <dbReference type="ARBA" id="ARBA00023157"/>
    </source>
</evidence>
<evidence type="ECO:0000313" key="5">
    <source>
        <dbReference type="EMBL" id="NXK56980.1"/>
    </source>
</evidence>
<dbReference type="GO" id="GO:0031012">
    <property type="term" value="C:extracellular matrix"/>
    <property type="evidence" value="ECO:0007669"/>
    <property type="project" value="TreeGrafter"/>
</dbReference>
<evidence type="ECO:0000256" key="2">
    <source>
        <dbReference type="ARBA" id="ARBA00022525"/>
    </source>
</evidence>
<evidence type="ECO:0000259" key="4">
    <source>
        <dbReference type="Pfam" id="PF01826"/>
    </source>
</evidence>
<protein>
    <submittedName>
        <fullName evidence="5">SSPO protein</fullName>
    </submittedName>
</protein>
<comment type="subcellular location">
    <subcellularLocation>
        <location evidence="1">Secreted</location>
    </subcellularLocation>
</comment>
<evidence type="ECO:0000256" key="1">
    <source>
        <dbReference type="ARBA" id="ARBA00004613"/>
    </source>
</evidence>
<feature type="non-terminal residue" evidence="5">
    <location>
        <position position="77"/>
    </location>
</feature>
<dbReference type="Proteomes" id="UP000537522">
    <property type="component" value="Unassembled WGS sequence"/>
</dbReference>
<accession>A0A7L0KL00</accession>
<dbReference type="AlphaFoldDB" id="A0A7L0KL00"/>
<dbReference type="PANTHER" id="PTHR11339:SF396">
    <property type="entry name" value="SCO-SPONDIN"/>
    <property type="match status" value="1"/>
</dbReference>
<gene>
    <name evidence="5" type="primary">Sspo_2</name>
    <name evidence="5" type="ORF">CHATOR_R14965</name>
</gene>
<dbReference type="InterPro" id="IPR050780">
    <property type="entry name" value="Mucin_vWF_Thrombospondin_sf"/>
</dbReference>